<reference evidence="3 4" key="1">
    <citation type="submission" date="2016-12" db="EMBL/GenBank/DDBJ databases">
        <title>Complete genome sequence of Thauera chlorobenzoica, a Betaproteobacterium degrading haloaromatics anaerobically to CO2 and halides.</title>
        <authorList>
            <person name="Goris T."/>
            <person name="Mergelsberg M."/>
            <person name="Boll M."/>
        </authorList>
    </citation>
    <scope>NUCLEOTIDE SEQUENCE [LARGE SCALE GENOMIC DNA]</scope>
    <source>
        <strain evidence="3 4">3CB1</strain>
    </source>
</reference>
<dbReference type="PIRSF" id="PIRSF033271">
    <property type="entry name" value="UCP033271"/>
    <property type="match status" value="1"/>
</dbReference>
<feature type="domain" description="UPF0261" evidence="2">
    <location>
        <begin position="187"/>
        <end position="400"/>
    </location>
</feature>
<organism evidence="3 4">
    <name type="scientific">Thauera chlorobenzoica</name>
    <dbReference type="NCBI Taxonomy" id="96773"/>
    <lineage>
        <taxon>Bacteria</taxon>
        <taxon>Pseudomonadati</taxon>
        <taxon>Pseudomonadota</taxon>
        <taxon>Betaproteobacteria</taxon>
        <taxon>Rhodocyclales</taxon>
        <taxon>Zoogloeaceae</taxon>
        <taxon>Thauera</taxon>
    </lineage>
</organism>
<evidence type="ECO:0000313" key="4">
    <source>
        <dbReference type="Proteomes" id="UP000185739"/>
    </source>
</evidence>
<dbReference type="EMBL" id="CP018839">
    <property type="protein sequence ID" value="APR04444.1"/>
    <property type="molecule type" value="Genomic_DNA"/>
</dbReference>
<evidence type="ECO:0000259" key="1">
    <source>
        <dbReference type="Pfam" id="PF06792"/>
    </source>
</evidence>
<gene>
    <name evidence="3" type="ORF">Tchl_1585</name>
</gene>
<dbReference type="KEGG" id="tcl:Tchl_1585"/>
<dbReference type="InterPro" id="IPR051353">
    <property type="entry name" value="Tobamovirus_resist_UPF0261"/>
</dbReference>
<dbReference type="PANTHER" id="PTHR31862">
    <property type="entry name" value="UPF0261 DOMAIN PROTEIN (AFU_ORTHOLOGUE AFUA_1G10120)"/>
    <property type="match status" value="1"/>
</dbReference>
<dbReference type="NCBIfam" id="NF002674">
    <property type="entry name" value="PRK02399.1-2"/>
    <property type="match status" value="1"/>
</dbReference>
<feature type="domain" description="UPF0261" evidence="1">
    <location>
        <begin position="5"/>
        <end position="179"/>
    </location>
</feature>
<dbReference type="AlphaFoldDB" id="A0A1H5WI02"/>
<dbReference type="Pfam" id="PF06792">
    <property type="entry name" value="UPF0261"/>
    <property type="match status" value="1"/>
</dbReference>
<dbReference type="Gene3D" id="3.40.50.12020">
    <property type="entry name" value="Uncharacterised protein family UPF0261, NN domain"/>
    <property type="match status" value="1"/>
</dbReference>
<dbReference type="RefSeq" id="WP_075147920.1">
    <property type="nucleotide sequence ID" value="NZ_CP018839.1"/>
</dbReference>
<proteinExistence type="predicted"/>
<dbReference type="InterPro" id="IPR008322">
    <property type="entry name" value="UPF0261"/>
</dbReference>
<keyword evidence="4" id="KW-1185">Reference proteome</keyword>
<sequence>MADKPKVLLIATRDTKDQEAKYIRECLEEAGVEVVHLDPSIRRTVDEGAEIGPEQIAAAAGRTMPEIRALRHEGKCLEAMIEGALKCVHELDRDVGLSGIIGLGGSMGTVLATRIMQTFPYGLPKVMISTMASGMTRPFVGAKDIVMVNPVCDISGLNSITRSAFRSGALAVAAMAHDYPSGEAGNKPLVTISTLGTTEKCSARIRRSLEEQGFEVMVFHTLGTGGAAMEQIIRERDVAVVIDLSLIEISEYLHGGLCATGPDRGKAALEKGVPTIFAPGNLDFLVAGPLEEARVRFPGKRYHEHNPALTAVRAEAQEFRNDAEHLAGLIRNARGPVAFFVPLQGFSNHDSPDGHLHDPSLPPVFAAHLKQVMPPGVPVIELPLHINDEQFADALVEQAIAFSKNRSEAASQ</sequence>
<dbReference type="InterPro" id="IPR044122">
    <property type="entry name" value="UPF0261_N"/>
</dbReference>
<dbReference type="STRING" id="96773.Tchl_1585"/>
<dbReference type="PANTHER" id="PTHR31862:SF1">
    <property type="entry name" value="UPF0261 DOMAIN PROTEIN (AFU_ORTHOLOGUE AFUA_1G10120)"/>
    <property type="match status" value="1"/>
</dbReference>
<dbReference type="Gene3D" id="3.40.50.12030">
    <property type="entry name" value="Uncharacterised protein family UPF0261, NC domain"/>
    <property type="match status" value="1"/>
</dbReference>
<protein>
    <submittedName>
        <fullName evidence="3">Transcriptional regulator</fullName>
    </submittedName>
</protein>
<dbReference type="Proteomes" id="UP000185739">
    <property type="component" value="Chromosome"/>
</dbReference>
<dbReference type="InterPro" id="IPR056778">
    <property type="entry name" value="UPF0261_C"/>
</dbReference>
<dbReference type="Pfam" id="PF23189">
    <property type="entry name" value="UPF0261_C"/>
    <property type="match status" value="1"/>
</dbReference>
<evidence type="ECO:0000259" key="2">
    <source>
        <dbReference type="Pfam" id="PF23189"/>
    </source>
</evidence>
<name>A0A1H5WI02_9RHOO</name>
<dbReference type="CDD" id="cd15488">
    <property type="entry name" value="Tm-1-like"/>
    <property type="match status" value="1"/>
</dbReference>
<dbReference type="OrthoDB" id="9776369at2"/>
<accession>A0A1H5WI02</accession>
<evidence type="ECO:0000313" key="3">
    <source>
        <dbReference type="EMBL" id="APR04444.1"/>
    </source>
</evidence>